<gene>
    <name evidence="1" type="ORF">NF27_CZ00040</name>
</gene>
<dbReference type="AlphaFoldDB" id="A0A0C1MUI0"/>
<dbReference type="SUPFAM" id="SSF54523">
    <property type="entry name" value="Pili subunits"/>
    <property type="match status" value="1"/>
</dbReference>
<name>A0A0C1MUI0_9RICK</name>
<reference evidence="1 2" key="1">
    <citation type="submission" date="2014-11" db="EMBL/GenBank/DDBJ databases">
        <title>A Rickettsiales Symbiont of Amoebae With Ancient Features.</title>
        <authorList>
            <person name="Schulz F."/>
            <person name="Martijn J."/>
            <person name="Wascher F."/>
            <person name="Kostanjsek R."/>
            <person name="Ettema T.J."/>
            <person name="Horn M."/>
        </authorList>
    </citation>
    <scope>NUCLEOTIDE SEQUENCE [LARGE SCALE GENOMIC DNA]</scope>
    <source>
        <strain evidence="1 2">UWC36</strain>
    </source>
</reference>
<dbReference type="PROSITE" id="PS00409">
    <property type="entry name" value="PROKAR_NTER_METHYL"/>
    <property type="match status" value="1"/>
</dbReference>
<evidence type="ECO:0008006" key="3">
    <source>
        <dbReference type="Google" id="ProtNLM"/>
    </source>
</evidence>
<dbReference type="EMBL" id="JSWE01000076">
    <property type="protein sequence ID" value="KIE05757.1"/>
    <property type="molecule type" value="Genomic_DNA"/>
</dbReference>
<dbReference type="Proteomes" id="UP000031258">
    <property type="component" value="Unassembled WGS sequence"/>
</dbReference>
<dbReference type="NCBIfam" id="TIGR02532">
    <property type="entry name" value="IV_pilin_GFxxxE"/>
    <property type="match status" value="1"/>
</dbReference>
<organism evidence="1 2">
    <name type="scientific">Candidatus Jidaibacter acanthamoebae</name>
    <dbReference type="NCBI Taxonomy" id="86105"/>
    <lineage>
        <taxon>Bacteria</taxon>
        <taxon>Pseudomonadati</taxon>
        <taxon>Pseudomonadota</taxon>
        <taxon>Alphaproteobacteria</taxon>
        <taxon>Rickettsiales</taxon>
        <taxon>Candidatus Midichloriaceae</taxon>
        <taxon>Candidatus Jidaibacter</taxon>
    </lineage>
</organism>
<dbReference type="InterPro" id="IPR045584">
    <property type="entry name" value="Pilin-like"/>
</dbReference>
<protein>
    <recommendedName>
        <fullName evidence="3">Prepilin-type N-terminal cleavage/methylation domain-containing protein</fullName>
    </recommendedName>
</protein>
<dbReference type="RefSeq" id="WP_053332517.1">
    <property type="nucleotide sequence ID" value="NZ_JSWE01000076.1"/>
</dbReference>
<dbReference type="Pfam" id="PF07963">
    <property type="entry name" value="N_methyl"/>
    <property type="match status" value="1"/>
</dbReference>
<accession>A0A0C1MUI0</accession>
<keyword evidence="2" id="KW-1185">Reference proteome</keyword>
<evidence type="ECO:0000313" key="1">
    <source>
        <dbReference type="EMBL" id="KIE05757.1"/>
    </source>
</evidence>
<dbReference type="OrthoDB" id="7595401at2"/>
<dbReference type="STRING" id="86105.NF27_CZ00040"/>
<sequence length="242" mass="25660">MRNRKGFTLLETSIVLVIIALIFSLVTYAAGLIKQTQTKSLITELSQYQQIIEAFRTRYLALPGDFANAYYAFGDACSSSASDCNGNSNGIIEGNSTVNDVEALRAWQHLYLAGFLSTAYPGIATTGGQSDIGVNIPSSAWPGAGIELNASATTQNGTSGNAIQVAGFTSSSAARSPNIMTPLDAWNIDSKIDDGIGKKGKILGFNSGSGTTCVGSDNLTYNLNLTTKVCYIKYLLYPDFNS</sequence>
<dbReference type="InterPro" id="IPR012902">
    <property type="entry name" value="N_methyl_site"/>
</dbReference>
<comment type="caution">
    <text evidence="1">The sequence shown here is derived from an EMBL/GenBank/DDBJ whole genome shotgun (WGS) entry which is preliminary data.</text>
</comment>
<evidence type="ECO:0000313" key="2">
    <source>
        <dbReference type="Proteomes" id="UP000031258"/>
    </source>
</evidence>
<proteinExistence type="predicted"/>